<sequence>MKIKNIPQQVLERLIEVIRSFVKVHSIYWIGATKNERSSGYLFNSEANGSLRQHYELTLLIISYEEIGDPKTFMGEVFNKMKEQVKLYSIHYSFNDIKRRLEEGDNFLSRVLLPGNCLFQESPLSLTGYCYHPRKFKEIKKISEFRLNRASYFEDKTDTVDMVNDESARMVLVSHTILQTCAALIWVYWEWKPHYFELDLLLNLCKNFSISPLIVLPKKSFSSKKVYSQLCHAQYNINFKTVDDVTMEDSDYASNLAERFLRSVRKEGVKKLKELELLHNQKYSERITAK</sequence>
<protein>
    <submittedName>
        <fullName evidence="1">Uncharacterized protein</fullName>
    </submittedName>
</protein>
<dbReference type="EMBL" id="FOOH01000019">
    <property type="protein sequence ID" value="SFG00100.1"/>
    <property type="molecule type" value="Genomic_DNA"/>
</dbReference>
<dbReference type="AlphaFoldDB" id="A0A1I2NAK7"/>
<dbReference type="RefSeq" id="WP_093305508.1">
    <property type="nucleotide sequence ID" value="NZ_FOOH01000019.1"/>
</dbReference>
<keyword evidence="2" id="KW-1185">Reference proteome</keyword>
<organism evidence="1 2">
    <name type="scientific">Salegentibacter agarivorans</name>
    <dbReference type="NCBI Taxonomy" id="345907"/>
    <lineage>
        <taxon>Bacteria</taxon>
        <taxon>Pseudomonadati</taxon>
        <taxon>Bacteroidota</taxon>
        <taxon>Flavobacteriia</taxon>
        <taxon>Flavobacteriales</taxon>
        <taxon>Flavobacteriaceae</taxon>
        <taxon>Salegentibacter</taxon>
    </lineage>
</organism>
<dbReference type="Gene3D" id="1.20.120.330">
    <property type="entry name" value="Nucleotidyltransferases domain 2"/>
    <property type="match status" value="1"/>
</dbReference>
<evidence type="ECO:0000313" key="1">
    <source>
        <dbReference type="EMBL" id="SFG00100.1"/>
    </source>
</evidence>
<dbReference type="Proteomes" id="UP000199116">
    <property type="component" value="Unassembled WGS sequence"/>
</dbReference>
<accession>A0A1I2NAK7</accession>
<gene>
    <name evidence="1" type="ORF">SAMN04488033_11955</name>
</gene>
<evidence type="ECO:0000313" key="2">
    <source>
        <dbReference type="Proteomes" id="UP000199116"/>
    </source>
</evidence>
<reference evidence="2" key="1">
    <citation type="submission" date="2016-10" db="EMBL/GenBank/DDBJ databases">
        <authorList>
            <person name="Varghese N."/>
            <person name="Submissions S."/>
        </authorList>
    </citation>
    <scope>NUCLEOTIDE SEQUENCE [LARGE SCALE GENOMIC DNA]</scope>
    <source>
        <strain evidence="2">DSM 23515</strain>
    </source>
</reference>
<name>A0A1I2NAK7_9FLAO</name>
<proteinExistence type="predicted"/>